<feature type="compositionally biased region" description="Polar residues" evidence="1">
    <location>
        <begin position="107"/>
        <end position="119"/>
    </location>
</feature>
<name>A0A1S3D9W8_DIACI</name>
<evidence type="ECO:0000256" key="1">
    <source>
        <dbReference type="SAM" id="MobiDB-lite"/>
    </source>
</evidence>
<protein>
    <submittedName>
        <fullName evidence="3">Uncharacterized protein LOC103513545</fullName>
    </submittedName>
</protein>
<organism evidence="2 3">
    <name type="scientific">Diaphorina citri</name>
    <name type="common">Asian citrus psyllid</name>
    <dbReference type="NCBI Taxonomy" id="121845"/>
    <lineage>
        <taxon>Eukaryota</taxon>
        <taxon>Metazoa</taxon>
        <taxon>Ecdysozoa</taxon>
        <taxon>Arthropoda</taxon>
        <taxon>Hexapoda</taxon>
        <taxon>Insecta</taxon>
        <taxon>Pterygota</taxon>
        <taxon>Neoptera</taxon>
        <taxon>Paraneoptera</taxon>
        <taxon>Hemiptera</taxon>
        <taxon>Sternorrhyncha</taxon>
        <taxon>Psylloidea</taxon>
        <taxon>Psyllidae</taxon>
        <taxon>Diaphorininae</taxon>
        <taxon>Diaphorina</taxon>
    </lineage>
</organism>
<dbReference type="GeneID" id="103513545"/>
<sequence>MEIMHRQFYHPTPPSNQFHHPPSGWYSNPYYHQHQTTPPSFLSCMHETADQPQTWTHPPHHMFQNDWFPDTPSFQNDVKEEHVLSSTPNTISGSEISASPGPPAGSVTDQYNASNNTPRSPYEWMRKSSYQPQPGKCAMTIRYCPVINLTHAKYWSAVT</sequence>
<keyword evidence="2" id="KW-1185">Reference proteome</keyword>
<gene>
    <name evidence="3" type="primary">LOC103513545</name>
</gene>
<evidence type="ECO:0000313" key="3">
    <source>
        <dbReference type="RefSeq" id="XP_008476605.2"/>
    </source>
</evidence>
<evidence type="ECO:0000313" key="2">
    <source>
        <dbReference type="Proteomes" id="UP000079169"/>
    </source>
</evidence>
<feature type="region of interest" description="Disordered" evidence="1">
    <location>
        <begin position="83"/>
        <end position="127"/>
    </location>
</feature>
<reference evidence="3" key="1">
    <citation type="submission" date="2025-08" db="UniProtKB">
        <authorList>
            <consortium name="RefSeq"/>
        </authorList>
    </citation>
    <scope>IDENTIFICATION</scope>
</reference>
<dbReference type="KEGG" id="dci:103513545"/>
<accession>A0A1S3D9W8</accession>
<proteinExistence type="predicted"/>
<dbReference type="PaxDb" id="121845-A0A1S3D9W8"/>
<dbReference type="Proteomes" id="UP000079169">
    <property type="component" value="Unplaced"/>
</dbReference>
<dbReference type="AlphaFoldDB" id="A0A1S3D9W8"/>
<dbReference type="RefSeq" id="XP_008476605.2">
    <property type="nucleotide sequence ID" value="XM_008478383.3"/>
</dbReference>
<feature type="compositionally biased region" description="Polar residues" evidence="1">
    <location>
        <begin position="84"/>
        <end position="97"/>
    </location>
</feature>